<evidence type="ECO:0000313" key="2">
    <source>
        <dbReference type="EMBL" id="EPY16317.1"/>
    </source>
</evidence>
<proteinExistence type="predicted"/>
<keyword evidence="3" id="KW-1185">Reference proteome</keyword>
<accession>S9TE40</accession>
<evidence type="ECO:0000256" key="1">
    <source>
        <dbReference type="SAM" id="MobiDB-lite"/>
    </source>
</evidence>
<evidence type="ECO:0000313" key="3">
    <source>
        <dbReference type="Proteomes" id="UP000015354"/>
    </source>
</evidence>
<comment type="caution">
    <text evidence="2">The sequence shown here is derived from an EMBL/GenBank/DDBJ whole genome shotgun (WGS) entry which is preliminary data.</text>
</comment>
<name>S9TE40_9TRYP</name>
<organism evidence="2 3">
    <name type="scientific">Strigomonas culicis</name>
    <dbReference type="NCBI Taxonomy" id="28005"/>
    <lineage>
        <taxon>Eukaryota</taxon>
        <taxon>Discoba</taxon>
        <taxon>Euglenozoa</taxon>
        <taxon>Kinetoplastea</taxon>
        <taxon>Metakinetoplastina</taxon>
        <taxon>Trypanosomatida</taxon>
        <taxon>Trypanosomatidae</taxon>
        <taxon>Strigomonadinae</taxon>
        <taxon>Strigomonas</taxon>
    </lineage>
</organism>
<reference evidence="2 3" key="1">
    <citation type="journal article" date="2013" name="PLoS ONE">
        <title>Predicting the Proteins of Angomonas deanei, Strigomonas culicis and Their Respective Endosymbionts Reveals New Aspects of the Trypanosomatidae Family.</title>
        <authorList>
            <person name="Motta M.C."/>
            <person name="Martins A.C."/>
            <person name="de Souza S.S."/>
            <person name="Catta-Preta C.M."/>
            <person name="Silva R."/>
            <person name="Klein C.C."/>
            <person name="de Almeida L.G."/>
            <person name="de Lima Cunha O."/>
            <person name="Ciapina L.P."/>
            <person name="Brocchi M."/>
            <person name="Colabardini A.C."/>
            <person name="de Araujo Lima B."/>
            <person name="Machado C.R."/>
            <person name="de Almeida Soares C.M."/>
            <person name="Probst C.M."/>
            <person name="de Menezes C.B."/>
            <person name="Thompson C.E."/>
            <person name="Bartholomeu D.C."/>
            <person name="Gradia D.F."/>
            <person name="Pavoni D.P."/>
            <person name="Grisard E.C."/>
            <person name="Fantinatti-Garboggini F."/>
            <person name="Marchini F.K."/>
            <person name="Rodrigues-Luiz G.F."/>
            <person name="Wagner G."/>
            <person name="Goldman G.H."/>
            <person name="Fietto J.L."/>
            <person name="Elias M.C."/>
            <person name="Goldman M.H."/>
            <person name="Sagot M.F."/>
            <person name="Pereira M."/>
            <person name="Stoco P.H."/>
            <person name="de Mendonca-Neto R.P."/>
            <person name="Teixeira S.M."/>
            <person name="Maciel T.E."/>
            <person name="de Oliveira Mendes T.A."/>
            <person name="Urmenyi T.P."/>
            <person name="de Souza W."/>
            <person name="Schenkman S."/>
            <person name="de Vasconcelos A.T."/>
        </authorList>
    </citation>
    <scope>NUCLEOTIDE SEQUENCE [LARGE SCALE GENOMIC DNA]</scope>
</reference>
<feature type="region of interest" description="Disordered" evidence="1">
    <location>
        <begin position="1"/>
        <end position="21"/>
    </location>
</feature>
<sequence length="131" mass="15090">MHDRKKKKHAPLTPEEQQRRDAEHQYIGGLYTKLIQENKYYTTSRTALGAMCMDSDASTDKWMENRRASLQETECLLLRVPEAYSMYNYRRNIILDEIHALTATAAVDTPEGTVRRRAAASRTGATPLWRS</sequence>
<dbReference type="Proteomes" id="UP000015354">
    <property type="component" value="Unassembled WGS sequence"/>
</dbReference>
<protein>
    <submittedName>
        <fullName evidence="2">Uncharacterized protein</fullName>
    </submittedName>
</protein>
<dbReference type="EMBL" id="ATMH01011358">
    <property type="protein sequence ID" value="EPY16317.1"/>
    <property type="molecule type" value="Genomic_DNA"/>
</dbReference>
<gene>
    <name evidence="2" type="ORF">STCU_11415</name>
</gene>
<feature type="compositionally biased region" description="Low complexity" evidence="1">
    <location>
        <begin position="120"/>
        <end position="131"/>
    </location>
</feature>
<dbReference type="AlphaFoldDB" id="S9TE40"/>
<feature type="region of interest" description="Disordered" evidence="1">
    <location>
        <begin position="112"/>
        <end position="131"/>
    </location>
</feature>
<feature type="compositionally biased region" description="Basic residues" evidence="1">
    <location>
        <begin position="1"/>
        <end position="10"/>
    </location>
</feature>